<evidence type="ECO:0000313" key="1">
    <source>
        <dbReference type="EMBL" id="OAV61795.1"/>
    </source>
</evidence>
<sequence length="77" mass="8474">MEAPTADQLIAHVKNGQWQGGQYEPAAQFMAGNMAAHIGSYSNEIELLTVLTEDGQSHTVRYHPNLGSYTEPTLQEE</sequence>
<dbReference type="EMBL" id="LXEY01000015">
    <property type="protein sequence ID" value="OAV61795.1"/>
    <property type="molecule type" value="Genomic_DNA"/>
</dbReference>
<organism evidence="1 2">
    <name type="scientific">Enteractinococcus helveticum</name>
    <dbReference type="NCBI Taxonomy" id="1837282"/>
    <lineage>
        <taxon>Bacteria</taxon>
        <taxon>Bacillati</taxon>
        <taxon>Actinomycetota</taxon>
        <taxon>Actinomycetes</taxon>
        <taxon>Micrococcales</taxon>
        <taxon>Micrococcaceae</taxon>
    </lineage>
</organism>
<comment type="caution">
    <text evidence="1">The sequence shown here is derived from an EMBL/GenBank/DDBJ whole genome shotgun (WGS) entry which is preliminary data.</text>
</comment>
<evidence type="ECO:0000313" key="2">
    <source>
        <dbReference type="Proteomes" id="UP000078292"/>
    </source>
</evidence>
<name>A0A1B7M0Q9_9MICC</name>
<reference evidence="1 2" key="1">
    <citation type="submission" date="2016-04" db="EMBL/GenBank/DDBJ databases">
        <title>First whole genome shotgun sequence of the bacterium Enteractinococcus sp. strain UASWS1574.</title>
        <authorList>
            <person name="Crovadore J."/>
            <person name="Chablais R."/>
            <person name="Lefort F."/>
        </authorList>
    </citation>
    <scope>NUCLEOTIDE SEQUENCE [LARGE SCALE GENOMIC DNA]</scope>
    <source>
        <strain evidence="1 2">UASWS1574</strain>
    </source>
</reference>
<dbReference type="STRING" id="1837282.A6F49_07830"/>
<dbReference type="RefSeq" id="WP_043057368.1">
    <property type="nucleotide sequence ID" value="NZ_LXEY01000015.1"/>
</dbReference>
<proteinExistence type="predicted"/>
<protein>
    <submittedName>
        <fullName evidence="1">Uncharacterized protein</fullName>
    </submittedName>
</protein>
<dbReference type="OrthoDB" id="4938421at2"/>
<dbReference type="Proteomes" id="UP000078292">
    <property type="component" value="Unassembled WGS sequence"/>
</dbReference>
<accession>A0A1B7M0Q9</accession>
<dbReference type="AlphaFoldDB" id="A0A1B7M0Q9"/>
<gene>
    <name evidence="1" type="ORF">A6F49_07830</name>
</gene>
<keyword evidence="2" id="KW-1185">Reference proteome</keyword>